<name>A0ABR2W9F0_9FUNG</name>
<proteinExistence type="predicted"/>
<dbReference type="Proteomes" id="UP001479436">
    <property type="component" value="Unassembled WGS sequence"/>
</dbReference>
<gene>
    <name evidence="1" type="ORF">K7432_001959</name>
</gene>
<evidence type="ECO:0000313" key="2">
    <source>
        <dbReference type="Proteomes" id="UP001479436"/>
    </source>
</evidence>
<sequence>MFSFSYDDCPIDLLRHLLSSQKEKKPSMAPLLQKRLREITDLVFLGSEKSTTDSTEKIPPSLDYSDDLERVRIKLREVLFADAIAMGFTGDANDTKFETLKFTLTPKVARNWSS</sequence>
<keyword evidence="2" id="KW-1185">Reference proteome</keyword>
<reference evidence="1 2" key="1">
    <citation type="submission" date="2023-04" db="EMBL/GenBank/DDBJ databases">
        <title>Genome of Basidiobolus ranarum AG-B5.</title>
        <authorList>
            <person name="Stajich J.E."/>
            <person name="Carter-House D."/>
            <person name="Gryganskyi A."/>
        </authorList>
    </citation>
    <scope>NUCLEOTIDE SEQUENCE [LARGE SCALE GENOMIC DNA]</scope>
    <source>
        <strain evidence="1 2">AG-B5</strain>
    </source>
</reference>
<dbReference type="EMBL" id="JASJQH010006924">
    <property type="protein sequence ID" value="KAK9723399.1"/>
    <property type="molecule type" value="Genomic_DNA"/>
</dbReference>
<accession>A0ABR2W9F0</accession>
<comment type="caution">
    <text evidence="1">The sequence shown here is derived from an EMBL/GenBank/DDBJ whole genome shotgun (WGS) entry which is preliminary data.</text>
</comment>
<protein>
    <submittedName>
        <fullName evidence="1">Uncharacterized protein</fullName>
    </submittedName>
</protein>
<evidence type="ECO:0000313" key="1">
    <source>
        <dbReference type="EMBL" id="KAK9723399.1"/>
    </source>
</evidence>
<organism evidence="1 2">
    <name type="scientific">Basidiobolus ranarum</name>
    <dbReference type="NCBI Taxonomy" id="34480"/>
    <lineage>
        <taxon>Eukaryota</taxon>
        <taxon>Fungi</taxon>
        <taxon>Fungi incertae sedis</taxon>
        <taxon>Zoopagomycota</taxon>
        <taxon>Entomophthoromycotina</taxon>
        <taxon>Basidiobolomycetes</taxon>
        <taxon>Basidiobolales</taxon>
        <taxon>Basidiobolaceae</taxon>
        <taxon>Basidiobolus</taxon>
    </lineage>
</organism>